<dbReference type="EMBL" id="JTJC03000002">
    <property type="protein sequence ID" value="NHC34802.1"/>
    <property type="molecule type" value="Genomic_DNA"/>
</dbReference>
<organism evidence="1 2">
    <name type="scientific">Scytonema millei VB511283</name>
    <dbReference type="NCBI Taxonomy" id="1245923"/>
    <lineage>
        <taxon>Bacteria</taxon>
        <taxon>Bacillati</taxon>
        <taxon>Cyanobacteriota</taxon>
        <taxon>Cyanophyceae</taxon>
        <taxon>Nostocales</taxon>
        <taxon>Scytonemataceae</taxon>
        <taxon>Scytonema</taxon>
    </lineage>
</organism>
<gene>
    <name evidence="1" type="ORF">QH73_0009030</name>
</gene>
<evidence type="ECO:0000313" key="1">
    <source>
        <dbReference type="EMBL" id="NHC34802.1"/>
    </source>
</evidence>
<sequence length="266" mass="29928">MASIFRQNLNQVLGTSVVILLCIAAVRAIQVPQLNRLTNKTNTVSLADLQREIKSEKLQLMTMGKLPSFGFSNLVADWTFLNFLQYFGAEADRAKTDYALSPEYFEVILKHDPYFLDAYRFLSSSTTLYAGMPERTIALMNQGLKYLSPKLPSQSYYIWRYKGTDELLFLGNPQAAKQSFKIAAQWANTYSDVESKNVAAISQRTAQFIEKNPLSKSAQISAWTMVLNNAFDNRARKLAIHHIQALGGKVLMTPGGELKVELPKKD</sequence>
<accession>A0A9X5I4T5</accession>
<protein>
    <submittedName>
        <fullName evidence="1">Uncharacterized protein</fullName>
    </submittedName>
</protein>
<evidence type="ECO:0000313" key="2">
    <source>
        <dbReference type="Proteomes" id="UP000031532"/>
    </source>
</evidence>
<reference evidence="1 2" key="1">
    <citation type="journal article" date="2015" name="Genome Announc.">
        <title>Draft Genome Sequence of the Terrestrial Cyanobacterium Scytonema millei VB511283, Isolated from Eastern India.</title>
        <authorList>
            <person name="Sen D."/>
            <person name="Chandrababunaidu M.M."/>
            <person name="Singh D."/>
            <person name="Sanghi N."/>
            <person name="Ghorai A."/>
            <person name="Mishra G.P."/>
            <person name="Madduluri M."/>
            <person name="Adhikary S.P."/>
            <person name="Tripathy S."/>
        </authorList>
    </citation>
    <scope>NUCLEOTIDE SEQUENCE [LARGE SCALE GENOMIC DNA]</scope>
    <source>
        <strain evidence="1 2">VB511283</strain>
    </source>
</reference>
<comment type="caution">
    <text evidence="1">The sequence shown here is derived from an EMBL/GenBank/DDBJ whole genome shotgun (WGS) entry which is preliminary data.</text>
</comment>
<proteinExistence type="predicted"/>
<dbReference type="AlphaFoldDB" id="A0A9X5I4T5"/>
<dbReference type="RefSeq" id="WP_039716686.1">
    <property type="nucleotide sequence ID" value="NZ_JTJC03000002.1"/>
</dbReference>
<dbReference type="Proteomes" id="UP000031532">
    <property type="component" value="Unassembled WGS sequence"/>
</dbReference>
<keyword evidence="2" id="KW-1185">Reference proteome</keyword>
<name>A0A9X5I4T5_9CYAN</name>
<dbReference type="OrthoDB" id="480631at2"/>